<proteinExistence type="predicted"/>
<sequence>MCQSMAAFQGQLLYLSSEKPIWKELNKLQFVGFALFSSLSFVCSSEFLFALYITNLPCNTGKQLIKRIVDTHEHISNYLRYLLKTISHTEVST</sequence>
<organism evidence="1 2">
    <name type="scientific">Prunus persica</name>
    <name type="common">Peach</name>
    <name type="synonym">Amygdalus persica</name>
    <dbReference type="NCBI Taxonomy" id="3760"/>
    <lineage>
        <taxon>Eukaryota</taxon>
        <taxon>Viridiplantae</taxon>
        <taxon>Streptophyta</taxon>
        <taxon>Embryophyta</taxon>
        <taxon>Tracheophyta</taxon>
        <taxon>Spermatophyta</taxon>
        <taxon>Magnoliopsida</taxon>
        <taxon>eudicotyledons</taxon>
        <taxon>Gunneridae</taxon>
        <taxon>Pentapetalae</taxon>
        <taxon>rosids</taxon>
        <taxon>fabids</taxon>
        <taxon>Rosales</taxon>
        <taxon>Rosaceae</taxon>
        <taxon>Amygdaloideae</taxon>
        <taxon>Amygdaleae</taxon>
        <taxon>Prunus</taxon>
    </lineage>
</organism>
<evidence type="ECO:0000313" key="1">
    <source>
        <dbReference type="EMBL" id="ONI07787.1"/>
    </source>
</evidence>
<dbReference type="HOGENOM" id="CLU_2403723_0_0_1"/>
<protein>
    <submittedName>
        <fullName evidence="1">Uncharacterized protein</fullName>
    </submittedName>
</protein>
<evidence type="ECO:0000313" key="2">
    <source>
        <dbReference type="Proteomes" id="UP000006882"/>
    </source>
</evidence>
<dbReference type="Proteomes" id="UP000006882">
    <property type="component" value="Chromosome G5"/>
</dbReference>
<accession>M5WCH8</accession>
<dbReference type="AlphaFoldDB" id="M5WCH8"/>
<keyword evidence="2" id="KW-1185">Reference proteome</keyword>
<name>M5WCH8_PRUPE</name>
<gene>
    <name evidence="1" type="ORF">PRUPE_5G139800</name>
</gene>
<dbReference type="EMBL" id="CM007655">
    <property type="protein sequence ID" value="ONI07787.1"/>
    <property type="molecule type" value="Genomic_DNA"/>
</dbReference>
<reference evidence="1 2" key="1">
    <citation type="journal article" date="2013" name="Nat. Genet.">
        <title>The high-quality draft genome of peach (Prunus persica) identifies unique patterns of genetic diversity, domestication and genome evolution.</title>
        <authorList>
            <consortium name="International Peach Genome Initiative"/>
            <person name="Verde I."/>
            <person name="Abbott A.G."/>
            <person name="Scalabrin S."/>
            <person name="Jung S."/>
            <person name="Shu S."/>
            <person name="Marroni F."/>
            <person name="Zhebentyayeva T."/>
            <person name="Dettori M.T."/>
            <person name="Grimwood J."/>
            <person name="Cattonaro F."/>
            <person name="Zuccolo A."/>
            <person name="Rossini L."/>
            <person name="Jenkins J."/>
            <person name="Vendramin E."/>
            <person name="Meisel L.A."/>
            <person name="Decroocq V."/>
            <person name="Sosinski B."/>
            <person name="Prochnik S."/>
            <person name="Mitros T."/>
            <person name="Policriti A."/>
            <person name="Cipriani G."/>
            <person name="Dondini L."/>
            <person name="Ficklin S."/>
            <person name="Goodstein D.M."/>
            <person name="Xuan P."/>
            <person name="Del Fabbro C."/>
            <person name="Aramini V."/>
            <person name="Copetti D."/>
            <person name="Gonzalez S."/>
            <person name="Horner D.S."/>
            <person name="Falchi R."/>
            <person name="Lucas S."/>
            <person name="Mica E."/>
            <person name="Maldonado J."/>
            <person name="Lazzari B."/>
            <person name="Bielenberg D."/>
            <person name="Pirona R."/>
            <person name="Miculan M."/>
            <person name="Barakat A."/>
            <person name="Testolin R."/>
            <person name="Stella A."/>
            <person name="Tartarini S."/>
            <person name="Tonutti P."/>
            <person name="Arus P."/>
            <person name="Orellana A."/>
            <person name="Wells C."/>
            <person name="Main D."/>
            <person name="Vizzotto G."/>
            <person name="Silva H."/>
            <person name="Salamini F."/>
            <person name="Schmutz J."/>
            <person name="Morgante M."/>
            <person name="Rokhsar D.S."/>
        </authorList>
    </citation>
    <scope>NUCLEOTIDE SEQUENCE [LARGE SCALE GENOMIC DNA]</scope>
    <source>
        <strain evidence="2">cv. Nemared</strain>
    </source>
</reference>
<dbReference type="Gramene" id="ONI07787">
    <property type="protein sequence ID" value="ONI07787"/>
    <property type="gene ID" value="PRUPE_5G139800"/>
</dbReference>